<proteinExistence type="predicted"/>
<gene>
    <name evidence="1" type="ORF">N5A56_008945</name>
</gene>
<accession>A0ABT5S8T8</accession>
<evidence type="ECO:0000313" key="2">
    <source>
        <dbReference type="Proteomes" id="UP001151478"/>
    </source>
</evidence>
<dbReference type="EMBL" id="JAOSLC020000003">
    <property type="protein sequence ID" value="MDD7914533.1"/>
    <property type="molecule type" value="Genomic_DNA"/>
</dbReference>
<name>A0ABT5S8T8_9FLAO</name>
<organism evidence="1 2">
    <name type="scientific">Polaribacter ponticola</name>
    <dbReference type="NCBI Taxonomy" id="2978475"/>
    <lineage>
        <taxon>Bacteria</taxon>
        <taxon>Pseudomonadati</taxon>
        <taxon>Bacteroidota</taxon>
        <taxon>Flavobacteriia</taxon>
        <taxon>Flavobacteriales</taxon>
        <taxon>Flavobacteriaceae</taxon>
    </lineage>
</organism>
<keyword evidence="2" id="KW-1185">Reference proteome</keyword>
<dbReference type="RefSeq" id="WP_274270350.1">
    <property type="nucleotide sequence ID" value="NZ_JAOSLC020000003.1"/>
</dbReference>
<reference evidence="1" key="1">
    <citation type="submission" date="2023-02" db="EMBL/GenBank/DDBJ databases">
        <title>Polaribacter ponticola sp. nov., isolated from seawater.</title>
        <authorList>
            <person name="Baek J.H."/>
            <person name="Kim J.M."/>
            <person name="Choi D.G."/>
            <person name="Jeon C.O."/>
        </authorList>
    </citation>
    <scope>NUCLEOTIDE SEQUENCE</scope>
    <source>
        <strain evidence="1">MSW5</strain>
    </source>
</reference>
<evidence type="ECO:0000313" key="1">
    <source>
        <dbReference type="EMBL" id="MDD7914533.1"/>
    </source>
</evidence>
<sequence length="64" mass="7379">MYLYKIDFTRNSNFGGGMSMSSNHSEYYVCKNDKDVVTTFNASGLFIEDGFRKKVEFSLKIALY</sequence>
<comment type="caution">
    <text evidence="1">The sequence shown here is derived from an EMBL/GenBank/DDBJ whole genome shotgun (WGS) entry which is preliminary data.</text>
</comment>
<dbReference type="Proteomes" id="UP001151478">
    <property type="component" value="Unassembled WGS sequence"/>
</dbReference>
<protein>
    <submittedName>
        <fullName evidence="1">Uncharacterized protein</fullName>
    </submittedName>
</protein>